<evidence type="ECO:0000256" key="7">
    <source>
        <dbReference type="ARBA" id="ARBA00023136"/>
    </source>
</evidence>
<dbReference type="Proteomes" id="UP000635278">
    <property type="component" value="Unassembled WGS sequence"/>
</dbReference>
<dbReference type="EMBL" id="WOTB01000003">
    <property type="protein sequence ID" value="NHN83599.1"/>
    <property type="molecule type" value="Genomic_DNA"/>
</dbReference>
<comment type="subcellular location">
    <subcellularLocation>
        <location evidence="1">Cell membrane</location>
    </subcellularLocation>
</comment>
<evidence type="ECO:0000313" key="12">
    <source>
        <dbReference type="Proteomes" id="UP000635278"/>
    </source>
</evidence>
<dbReference type="InterPro" id="IPR003362">
    <property type="entry name" value="Bact_transf"/>
</dbReference>
<feature type="domain" description="Bacterial sugar transferase" evidence="10">
    <location>
        <begin position="33"/>
        <end position="223"/>
    </location>
</feature>
<keyword evidence="7 9" id="KW-0472">Membrane</keyword>
<accession>A0ABX0JLG7</accession>
<evidence type="ECO:0000256" key="3">
    <source>
        <dbReference type="ARBA" id="ARBA00022475"/>
    </source>
</evidence>
<evidence type="ECO:0000256" key="2">
    <source>
        <dbReference type="ARBA" id="ARBA00006464"/>
    </source>
</evidence>
<evidence type="ECO:0000313" key="11">
    <source>
        <dbReference type="EMBL" id="NHN83599.1"/>
    </source>
</evidence>
<keyword evidence="6 9" id="KW-1133">Transmembrane helix</keyword>
<keyword evidence="4 11" id="KW-0808">Transferase</keyword>
<keyword evidence="12" id="KW-1185">Reference proteome</keyword>
<evidence type="ECO:0000256" key="1">
    <source>
        <dbReference type="ARBA" id="ARBA00004236"/>
    </source>
</evidence>
<evidence type="ECO:0000259" key="10">
    <source>
        <dbReference type="Pfam" id="PF02397"/>
    </source>
</evidence>
<gene>
    <name evidence="11" type="ORF">GOB93_02955</name>
</gene>
<dbReference type="PANTHER" id="PTHR30576">
    <property type="entry name" value="COLANIC BIOSYNTHESIS UDP-GLUCOSE LIPID CARRIER TRANSFERASE"/>
    <property type="match status" value="1"/>
</dbReference>
<comment type="caution">
    <text evidence="11">The sequence shown here is derived from an EMBL/GenBank/DDBJ whole genome shotgun (WGS) entry which is preliminary data.</text>
</comment>
<proteinExistence type="inferred from homology"/>
<dbReference type="GO" id="GO:0016740">
    <property type="term" value="F:transferase activity"/>
    <property type="evidence" value="ECO:0007669"/>
    <property type="project" value="UniProtKB-KW"/>
</dbReference>
<sequence>MTSAPDLSDKFPRDISAAEADPAVRRTGSQLAKVVFDVTISTLLFLMALPVFAVIWFLVRRDGGPGFYGHLRVGQHGNMFHCLKFRTMTVNADQALADHLASDPVAAAEWSVCRKLTKDPRVTPVGRFLRRTSLDELPQLINVMRAEMSLVGPRPVVRDELKYYEQNAHYYEAVRPGITGLWQISGRSDTSYDERVALDTQYVREWSFRNDLVILARTLPAVLLQRGAR</sequence>
<keyword evidence="3" id="KW-1003">Cell membrane</keyword>
<evidence type="ECO:0000256" key="4">
    <source>
        <dbReference type="ARBA" id="ARBA00022679"/>
    </source>
</evidence>
<organism evidence="11 12">
    <name type="scientific">Acetobacter musti</name>
    <dbReference type="NCBI Taxonomy" id="864732"/>
    <lineage>
        <taxon>Bacteria</taxon>
        <taxon>Pseudomonadati</taxon>
        <taxon>Pseudomonadota</taxon>
        <taxon>Alphaproteobacteria</taxon>
        <taxon>Acetobacterales</taxon>
        <taxon>Acetobacteraceae</taxon>
        <taxon>Acetobacter</taxon>
    </lineage>
</organism>
<evidence type="ECO:0000256" key="8">
    <source>
        <dbReference type="ARBA" id="ARBA00023169"/>
    </source>
</evidence>
<evidence type="ECO:0000256" key="6">
    <source>
        <dbReference type="ARBA" id="ARBA00022989"/>
    </source>
</evidence>
<dbReference type="Pfam" id="PF02397">
    <property type="entry name" value="Bac_transf"/>
    <property type="match status" value="1"/>
</dbReference>
<evidence type="ECO:0000256" key="5">
    <source>
        <dbReference type="ARBA" id="ARBA00022692"/>
    </source>
</evidence>
<comment type="similarity">
    <text evidence="2">Belongs to the bacterial sugar transferase family.</text>
</comment>
<keyword evidence="5 9" id="KW-0812">Transmembrane</keyword>
<name>A0ABX0JLG7_9PROT</name>
<dbReference type="PANTHER" id="PTHR30576:SF4">
    <property type="entry name" value="UNDECAPRENYL-PHOSPHATE GALACTOSE PHOSPHOTRANSFERASE"/>
    <property type="match status" value="1"/>
</dbReference>
<evidence type="ECO:0000256" key="9">
    <source>
        <dbReference type="SAM" id="Phobius"/>
    </source>
</evidence>
<protein>
    <submittedName>
        <fullName evidence="11">Sugar transferase</fullName>
    </submittedName>
</protein>
<feature type="transmembrane region" description="Helical" evidence="9">
    <location>
        <begin position="38"/>
        <end position="59"/>
    </location>
</feature>
<keyword evidence="8" id="KW-0270">Exopolysaccharide synthesis</keyword>
<reference evidence="11 12" key="1">
    <citation type="journal article" date="2020" name="Int. J. Syst. Evol. Microbiol.">
        <title>Novel acetic acid bacteria from cider fermentations: Acetobacter conturbans sp. nov. and Acetobacter fallax sp. nov.</title>
        <authorList>
            <person name="Sombolestani A.S."/>
            <person name="Cleenwerck I."/>
            <person name="Cnockaert M."/>
            <person name="Borremans W."/>
            <person name="Wieme A.D."/>
            <person name="De Vuyst L."/>
            <person name="Vandamme P."/>
        </authorList>
    </citation>
    <scope>NUCLEOTIDE SEQUENCE [LARGE SCALE GENOMIC DNA]</scope>
    <source>
        <strain evidence="11 12">LMG 30640</strain>
    </source>
</reference>